<comment type="catalytic activity">
    <reaction evidence="1">
        <text>ATP + protein L-histidine = ADP + protein N-phospho-L-histidine.</text>
        <dbReference type="EC" id="2.7.13.3"/>
    </reaction>
</comment>
<evidence type="ECO:0000313" key="13">
    <source>
        <dbReference type="EMBL" id="MUH37097.1"/>
    </source>
</evidence>
<keyword evidence="3" id="KW-0597">Phosphoprotein</keyword>
<dbReference type="SMART" id="SM00387">
    <property type="entry name" value="HATPase_c"/>
    <property type="match status" value="1"/>
</dbReference>
<dbReference type="InterPro" id="IPR011990">
    <property type="entry name" value="TPR-like_helical_dom_sf"/>
</dbReference>
<evidence type="ECO:0000256" key="6">
    <source>
        <dbReference type="ARBA" id="ARBA00022777"/>
    </source>
</evidence>
<keyword evidence="8" id="KW-0902">Two-component regulatory system</keyword>
<dbReference type="PANTHER" id="PTHR24421">
    <property type="entry name" value="NITRATE/NITRITE SENSOR PROTEIN NARX-RELATED"/>
    <property type="match status" value="1"/>
</dbReference>
<keyword evidence="10" id="KW-0472">Membrane</keyword>
<evidence type="ECO:0000256" key="7">
    <source>
        <dbReference type="ARBA" id="ARBA00022840"/>
    </source>
</evidence>
<sequence length="667" mass="75534">MRSIVFVFFLFLSFASLAQTGREERLDSLETALKIAKHDTTRVNILSELARSYGGVDSLKCFENGFKAIALSKKINYLKGMADANINVAGGYLDYFDVENAKKYFKVGNNFADKLVAKDSSASNMKIWLRGKYNIGVAYGYEGNVEKEIELIAETIPYAQKMGDKLFVANANTSLAIKYGNISLLDRAYEMFTISQKQYEEVGSPEDIIYHSLSFTSVLSDMDSLNRMKSTLDIAKLNLDKIPNSFYEGPYYAELGLYYGKNGEYKNSLNALNRSYEIYKGNPASLYLKLLYQRYASTYNKMGDFKKAKEYTLKYINFNDTNHNSDEIVQSYFTLANYEAELNNFEEAYTYLKGYVKARDTIRVANLDNAMQKLEIQYKTATKEKEILALKNEKSEAALSIEKKKSQAYLLGGIISLLALILFAGYMFYQRKLQKAKKKELQQEKEVSLLKQQQENQVFSAMIEGQEKERKRLAIDLHDGLGGRLSGISLNLSKLNKDEPKEYPKAQLQKVMKDLDDSLTELRSIARNMMPETLVKFGLQAALKDYCSSMTGSDTKVTLQFYGSEKGIAPNQQVTMYRVIQELINNAIKHANASEVLVQYMRDGNKVDITVEDNGVGFNKENLVDNESGMGIENLRTRVAYLKGDLEFHSEQNEGTTVNVQITVDAA</sequence>
<keyword evidence="6 13" id="KW-0418">Kinase</keyword>
<gene>
    <name evidence="13" type="ORF">D9O36_14690</name>
</gene>
<evidence type="ECO:0000256" key="3">
    <source>
        <dbReference type="ARBA" id="ARBA00022553"/>
    </source>
</evidence>
<dbReference type="PANTHER" id="PTHR24421:SF10">
    <property type="entry name" value="NITRATE_NITRITE SENSOR PROTEIN NARQ"/>
    <property type="match status" value="1"/>
</dbReference>
<dbReference type="RefSeq" id="WP_155600483.1">
    <property type="nucleotide sequence ID" value="NZ_RCNR01000031.1"/>
</dbReference>
<keyword evidence="10" id="KW-1133">Transmembrane helix</keyword>
<dbReference type="GO" id="GO:0016020">
    <property type="term" value="C:membrane"/>
    <property type="evidence" value="ECO:0007669"/>
    <property type="project" value="InterPro"/>
</dbReference>
<dbReference type="GO" id="GO:0046983">
    <property type="term" value="F:protein dimerization activity"/>
    <property type="evidence" value="ECO:0007669"/>
    <property type="project" value="InterPro"/>
</dbReference>
<keyword evidence="10" id="KW-0812">Transmembrane</keyword>
<accession>A0A7X2ZVD4</accession>
<evidence type="ECO:0000256" key="1">
    <source>
        <dbReference type="ARBA" id="ARBA00000085"/>
    </source>
</evidence>
<dbReference type="Proteomes" id="UP000540519">
    <property type="component" value="Unassembled WGS sequence"/>
</dbReference>
<dbReference type="Pfam" id="PF07730">
    <property type="entry name" value="HisKA_3"/>
    <property type="match status" value="1"/>
</dbReference>
<evidence type="ECO:0000256" key="9">
    <source>
        <dbReference type="SAM" id="Coils"/>
    </source>
</evidence>
<evidence type="ECO:0000256" key="2">
    <source>
        <dbReference type="ARBA" id="ARBA00012438"/>
    </source>
</evidence>
<keyword evidence="5" id="KW-0547">Nucleotide-binding</keyword>
<dbReference type="PROSITE" id="PS50109">
    <property type="entry name" value="HIS_KIN"/>
    <property type="match status" value="1"/>
</dbReference>
<dbReference type="InterPro" id="IPR005467">
    <property type="entry name" value="His_kinase_dom"/>
</dbReference>
<feature type="chain" id="PRO_5031289159" description="histidine kinase" evidence="11">
    <location>
        <begin position="19"/>
        <end position="667"/>
    </location>
</feature>
<dbReference type="InterPro" id="IPR003594">
    <property type="entry name" value="HATPase_dom"/>
</dbReference>
<dbReference type="EC" id="2.7.13.3" evidence="2"/>
<dbReference type="Gene3D" id="1.25.40.10">
    <property type="entry name" value="Tetratricopeptide repeat domain"/>
    <property type="match status" value="2"/>
</dbReference>
<organism evidence="13 14">
    <name type="scientific">Zobellia amurskyensis</name>
    <dbReference type="NCBI Taxonomy" id="248905"/>
    <lineage>
        <taxon>Bacteria</taxon>
        <taxon>Pseudomonadati</taxon>
        <taxon>Bacteroidota</taxon>
        <taxon>Flavobacteriia</taxon>
        <taxon>Flavobacteriales</taxon>
        <taxon>Flavobacteriaceae</taxon>
        <taxon>Zobellia</taxon>
    </lineage>
</organism>
<dbReference type="SUPFAM" id="SSF48452">
    <property type="entry name" value="TPR-like"/>
    <property type="match status" value="1"/>
</dbReference>
<dbReference type="Pfam" id="PF02518">
    <property type="entry name" value="HATPase_c"/>
    <property type="match status" value="1"/>
</dbReference>
<dbReference type="Gene3D" id="1.20.5.1930">
    <property type="match status" value="1"/>
</dbReference>
<keyword evidence="7" id="KW-0067">ATP-binding</keyword>
<feature type="coiled-coil region" evidence="9">
    <location>
        <begin position="426"/>
        <end position="453"/>
    </location>
</feature>
<evidence type="ECO:0000259" key="12">
    <source>
        <dbReference type="PROSITE" id="PS50109"/>
    </source>
</evidence>
<feature type="coiled-coil region" evidence="9">
    <location>
        <begin position="364"/>
        <end position="391"/>
    </location>
</feature>
<dbReference type="EMBL" id="RCNR01000031">
    <property type="protein sequence ID" value="MUH37097.1"/>
    <property type="molecule type" value="Genomic_DNA"/>
</dbReference>
<name>A0A7X2ZVD4_9FLAO</name>
<protein>
    <recommendedName>
        <fullName evidence="2">histidine kinase</fullName>
        <ecNumber evidence="2">2.7.13.3</ecNumber>
    </recommendedName>
</protein>
<dbReference type="AlphaFoldDB" id="A0A7X2ZVD4"/>
<keyword evidence="9" id="KW-0175">Coiled coil</keyword>
<dbReference type="InterPro" id="IPR011712">
    <property type="entry name" value="Sig_transdc_His_kin_sub3_dim/P"/>
</dbReference>
<proteinExistence type="predicted"/>
<dbReference type="GO" id="GO:0000155">
    <property type="term" value="F:phosphorelay sensor kinase activity"/>
    <property type="evidence" value="ECO:0007669"/>
    <property type="project" value="InterPro"/>
</dbReference>
<feature type="transmembrane region" description="Helical" evidence="10">
    <location>
        <begin position="408"/>
        <end position="429"/>
    </location>
</feature>
<evidence type="ECO:0000256" key="4">
    <source>
        <dbReference type="ARBA" id="ARBA00022679"/>
    </source>
</evidence>
<feature type="signal peptide" evidence="11">
    <location>
        <begin position="1"/>
        <end position="18"/>
    </location>
</feature>
<dbReference type="Gene3D" id="3.30.565.10">
    <property type="entry name" value="Histidine kinase-like ATPase, C-terminal domain"/>
    <property type="match status" value="1"/>
</dbReference>
<dbReference type="OrthoDB" id="9778366at2"/>
<dbReference type="InterPro" id="IPR036890">
    <property type="entry name" value="HATPase_C_sf"/>
</dbReference>
<evidence type="ECO:0000256" key="8">
    <source>
        <dbReference type="ARBA" id="ARBA00023012"/>
    </source>
</evidence>
<comment type="caution">
    <text evidence="13">The sequence shown here is derived from an EMBL/GenBank/DDBJ whole genome shotgun (WGS) entry which is preliminary data.</text>
</comment>
<dbReference type="SUPFAM" id="SSF55874">
    <property type="entry name" value="ATPase domain of HSP90 chaperone/DNA topoisomerase II/histidine kinase"/>
    <property type="match status" value="1"/>
</dbReference>
<keyword evidence="11" id="KW-0732">Signal</keyword>
<feature type="domain" description="Histidine kinase" evidence="12">
    <location>
        <begin position="476"/>
        <end position="666"/>
    </location>
</feature>
<reference evidence="13 14" key="1">
    <citation type="journal article" date="2019" name="Mar. Drugs">
        <title>Comparative Genomics and CAZyme Genome Repertoires of Marine Zobellia amurskyensis KMM 3526(T) and Zobellia laminariae KMM 3676(T).</title>
        <authorList>
            <person name="Chernysheva N."/>
            <person name="Bystritskaya E."/>
            <person name="Stenkova A."/>
            <person name="Golovkin I."/>
            <person name="Nedashkovskaya O."/>
            <person name="Isaeva M."/>
        </authorList>
    </citation>
    <scope>NUCLEOTIDE SEQUENCE [LARGE SCALE GENOMIC DNA]</scope>
    <source>
        <strain evidence="13 14">KMM 3526</strain>
    </source>
</reference>
<dbReference type="CDD" id="cd16917">
    <property type="entry name" value="HATPase_UhpB-NarQ-NarX-like"/>
    <property type="match status" value="1"/>
</dbReference>
<keyword evidence="14" id="KW-1185">Reference proteome</keyword>
<evidence type="ECO:0000256" key="5">
    <source>
        <dbReference type="ARBA" id="ARBA00022741"/>
    </source>
</evidence>
<dbReference type="InterPro" id="IPR050482">
    <property type="entry name" value="Sensor_HK_TwoCompSys"/>
</dbReference>
<evidence type="ECO:0000256" key="10">
    <source>
        <dbReference type="SAM" id="Phobius"/>
    </source>
</evidence>
<evidence type="ECO:0000313" key="14">
    <source>
        <dbReference type="Proteomes" id="UP000540519"/>
    </source>
</evidence>
<keyword evidence="4" id="KW-0808">Transferase</keyword>
<evidence type="ECO:0000256" key="11">
    <source>
        <dbReference type="SAM" id="SignalP"/>
    </source>
</evidence>
<dbReference type="GO" id="GO:0005524">
    <property type="term" value="F:ATP binding"/>
    <property type="evidence" value="ECO:0007669"/>
    <property type="project" value="UniProtKB-KW"/>
</dbReference>